<name>A0AAN8TFC6_SOLBU</name>
<evidence type="ECO:0000313" key="2">
    <source>
        <dbReference type="Proteomes" id="UP001371456"/>
    </source>
</evidence>
<proteinExistence type="predicted"/>
<dbReference type="EMBL" id="JBANQN010000007">
    <property type="protein sequence ID" value="KAK6784157.1"/>
    <property type="molecule type" value="Genomic_DNA"/>
</dbReference>
<dbReference type="AlphaFoldDB" id="A0AAN8TFC6"/>
<reference evidence="1 2" key="1">
    <citation type="submission" date="2024-02" db="EMBL/GenBank/DDBJ databases">
        <title>de novo genome assembly of Solanum bulbocastanum strain 11H21.</title>
        <authorList>
            <person name="Hosaka A.J."/>
        </authorList>
    </citation>
    <scope>NUCLEOTIDE SEQUENCE [LARGE SCALE GENOMIC DNA]</scope>
    <source>
        <tissue evidence="1">Young leaves</tissue>
    </source>
</reference>
<comment type="caution">
    <text evidence="1">The sequence shown here is derived from an EMBL/GenBank/DDBJ whole genome shotgun (WGS) entry which is preliminary data.</text>
</comment>
<accession>A0AAN8TFC6</accession>
<keyword evidence="2" id="KW-1185">Reference proteome</keyword>
<organism evidence="1 2">
    <name type="scientific">Solanum bulbocastanum</name>
    <name type="common">Wild potato</name>
    <dbReference type="NCBI Taxonomy" id="147425"/>
    <lineage>
        <taxon>Eukaryota</taxon>
        <taxon>Viridiplantae</taxon>
        <taxon>Streptophyta</taxon>
        <taxon>Embryophyta</taxon>
        <taxon>Tracheophyta</taxon>
        <taxon>Spermatophyta</taxon>
        <taxon>Magnoliopsida</taxon>
        <taxon>eudicotyledons</taxon>
        <taxon>Gunneridae</taxon>
        <taxon>Pentapetalae</taxon>
        <taxon>asterids</taxon>
        <taxon>lamiids</taxon>
        <taxon>Solanales</taxon>
        <taxon>Solanaceae</taxon>
        <taxon>Solanoideae</taxon>
        <taxon>Solaneae</taxon>
        <taxon>Solanum</taxon>
    </lineage>
</organism>
<evidence type="ECO:0000313" key="1">
    <source>
        <dbReference type="EMBL" id="KAK6784157.1"/>
    </source>
</evidence>
<dbReference type="Proteomes" id="UP001371456">
    <property type="component" value="Unassembled WGS sequence"/>
</dbReference>
<protein>
    <submittedName>
        <fullName evidence="1">Uncharacterized protein</fullName>
    </submittedName>
</protein>
<gene>
    <name evidence="1" type="ORF">RDI58_017611</name>
</gene>
<sequence>MANVMRRKEEDRDKQIDKMITNVELLVKHMMGTEKSVNNIRSHGASLIEEDSSYSLFDEDIKYMVNQWFGSRLGYHGTTQGH</sequence>